<organism evidence="6 7">
    <name type="scientific">Cichlidogyrus casuarinus</name>
    <dbReference type="NCBI Taxonomy" id="1844966"/>
    <lineage>
        <taxon>Eukaryota</taxon>
        <taxon>Metazoa</taxon>
        <taxon>Spiralia</taxon>
        <taxon>Lophotrochozoa</taxon>
        <taxon>Platyhelminthes</taxon>
        <taxon>Monogenea</taxon>
        <taxon>Monopisthocotylea</taxon>
        <taxon>Dactylogyridea</taxon>
        <taxon>Ancyrocephalidae</taxon>
        <taxon>Cichlidogyrus</taxon>
    </lineage>
</organism>
<evidence type="ECO:0000259" key="4">
    <source>
        <dbReference type="PROSITE" id="PS50054"/>
    </source>
</evidence>
<keyword evidence="3" id="KW-0904">Protein phosphatase</keyword>
<dbReference type="SMART" id="SM00195">
    <property type="entry name" value="DSPc"/>
    <property type="match status" value="1"/>
</dbReference>
<dbReference type="InterPro" id="IPR029021">
    <property type="entry name" value="Prot-tyrosine_phosphatase-like"/>
</dbReference>
<keyword evidence="2" id="KW-0378">Hydrolase</keyword>
<dbReference type="InterPro" id="IPR052103">
    <property type="entry name" value="Dual_spec_Phospatases"/>
</dbReference>
<dbReference type="SUPFAM" id="SSF52799">
    <property type="entry name" value="(Phosphotyrosine protein) phosphatases II"/>
    <property type="match status" value="1"/>
</dbReference>
<evidence type="ECO:0000313" key="6">
    <source>
        <dbReference type="EMBL" id="KAL3314521.1"/>
    </source>
</evidence>
<dbReference type="EMBL" id="JBJKFK010000974">
    <property type="protein sequence ID" value="KAL3314521.1"/>
    <property type="molecule type" value="Genomic_DNA"/>
</dbReference>
<evidence type="ECO:0000259" key="5">
    <source>
        <dbReference type="PROSITE" id="PS50056"/>
    </source>
</evidence>
<dbReference type="InterPro" id="IPR000340">
    <property type="entry name" value="Dual-sp_phosphatase_cat-dom"/>
</dbReference>
<evidence type="ECO:0000313" key="7">
    <source>
        <dbReference type="Proteomes" id="UP001626550"/>
    </source>
</evidence>
<dbReference type="PROSITE" id="PS00383">
    <property type="entry name" value="TYR_PHOSPHATASE_1"/>
    <property type="match status" value="1"/>
</dbReference>
<dbReference type="GO" id="GO:0004721">
    <property type="term" value="F:phosphoprotein phosphatase activity"/>
    <property type="evidence" value="ECO:0007669"/>
    <property type="project" value="UniProtKB-KW"/>
</dbReference>
<reference evidence="6 7" key="1">
    <citation type="submission" date="2024-11" db="EMBL/GenBank/DDBJ databases">
        <title>Adaptive evolution of stress response genes in parasites aligns with host niche diversity.</title>
        <authorList>
            <person name="Hahn C."/>
            <person name="Resl P."/>
        </authorList>
    </citation>
    <scope>NUCLEOTIDE SEQUENCE [LARGE SCALE GENOMIC DNA]</scope>
    <source>
        <strain evidence="6">EGGRZ-B1_66</strain>
        <tissue evidence="6">Body</tissue>
    </source>
</reference>
<dbReference type="AlphaFoldDB" id="A0ABD2Q4I4"/>
<proteinExistence type="inferred from homology"/>
<evidence type="ECO:0000256" key="2">
    <source>
        <dbReference type="ARBA" id="ARBA00022801"/>
    </source>
</evidence>
<sequence>MYTSTYASSYGRKNDELRGNFRDSRASFSRLSDYRSTSDQPSTIIAATGVGGALSHKKLDSASSINDKNRFSSYSGALYNDEVSSSLTDAAPSATLSNTGTGLFTASANVYPLRSWKSEVNLNKDSAARNYTSTYNTLVNGSKMFHGDRMTVYTGLPLAGSGRLDMNLLFTQVARINDHLYLCSINALSPQKLENLGISLVVSAMIDSPPSNIRGPSISNMHICVEDIETANLKIHFDRVADRIASERQRGGKVVVHCMAGVSRSTSLVLAYLMKYQNMNLAQAYTHVRAIRPCVHPNGGFWRQLVDYERKLKGFNSVELVSSTIGARNYTTTSLTPGLFGGGRYRASPLNQSRYISPQFDHSSRSLSRPKSFFSMGENSGYRSESLDWNSATRPLDPAFSLFARY</sequence>
<dbReference type="PROSITE" id="PS50056">
    <property type="entry name" value="TYR_PHOSPHATASE_2"/>
    <property type="match status" value="1"/>
</dbReference>
<accession>A0ABD2Q4I4</accession>
<feature type="domain" description="Tyrosine-protein phosphatase" evidence="4">
    <location>
        <begin position="172"/>
        <end position="314"/>
    </location>
</feature>
<dbReference type="InterPro" id="IPR000387">
    <property type="entry name" value="Tyr_Pase_dom"/>
</dbReference>
<dbReference type="PROSITE" id="PS50054">
    <property type="entry name" value="TYR_PHOSPHATASE_DUAL"/>
    <property type="match status" value="1"/>
</dbReference>
<dbReference type="Pfam" id="PF00782">
    <property type="entry name" value="DSPc"/>
    <property type="match status" value="1"/>
</dbReference>
<name>A0ABD2Q4I4_9PLAT</name>
<evidence type="ECO:0000256" key="1">
    <source>
        <dbReference type="ARBA" id="ARBA00008601"/>
    </source>
</evidence>
<protein>
    <submittedName>
        <fullName evidence="6">Dual specificity protein phosphatase 14</fullName>
    </submittedName>
</protein>
<dbReference type="Proteomes" id="UP001626550">
    <property type="component" value="Unassembled WGS sequence"/>
</dbReference>
<dbReference type="Gene3D" id="3.90.190.10">
    <property type="entry name" value="Protein tyrosine phosphatase superfamily"/>
    <property type="match status" value="1"/>
</dbReference>
<keyword evidence="7" id="KW-1185">Reference proteome</keyword>
<evidence type="ECO:0000256" key="3">
    <source>
        <dbReference type="ARBA" id="ARBA00022912"/>
    </source>
</evidence>
<feature type="domain" description="Tyrosine specific protein phosphatases" evidence="5">
    <location>
        <begin position="235"/>
        <end position="293"/>
    </location>
</feature>
<dbReference type="InterPro" id="IPR020422">
    <property type="entry name" value="TYR_PHOSPHATASE_DUAL_dom"/>
</dbReference>
<dbReference type="PANTHER" id="PTHR45961">
    <property type="entry name" value="IP21249P"/>
    <property type="match status" value="1"/>
</dbReference>
<comment type="caution">
    <text evidence="6">The sequence shown here is derived from an EMBL/GenBank/DDBJ whole genome shotgun (WGS) entry which is preliminary data.</text>
</comment>
<dbReference type="InterPro" id="IPR016130">
    <property type="entry name" value="Tyr_Pase_AS"/>
</dbReference>
<comment type="similarity">
    <text evidence="1">Belongs to the protein-tyrosine phosphatase family. Non-receptor class dual specificity subfamily.</text>
</comment>
<gene>
    <name evidence="6" type="primary">DUSP14</name>
    <name evidence="6" type="ORF">Ciccas_006863</name>
</gene>
<dbReference type="PANTHER" id="PTHR45961:SF6">
    <property type="entry name" value="IP21249P"/>
    <property type="match status" value="1"/>
</dbReference>
<dbReference type="CDD" id="cd14514">
    <property type="entry name" value="DUSP14-like"/>
    <property type="match status" value="1"/>
</dbReference>